<keyword evidence="5" id="KW-1185">Reference proteome</keyword>
<evidence type="ECO:0000256" key="1">
    <source>
        <dbReference type="ARBA" id="ARBA00023002"/>
    </source>
</evidence>
<organism evidence="4 5">
    <name type="scientific">Phenylobacterium parvum</name>
    <dbReference type="NCBI Taxonomy" id="2201350"/>
    <lineage>
        <taxon>Bacteria</taxon>
        <taxon>Pseudomonadati</taxon>
        <taxon>Pseudomonadota</taxon>
        <taxon>Alphaproteobacteria</taxon>
        <taxon>Caulobacterales</taxon>
        <taxon>Caulobacteraceae</taxon>
        <taxon>Phenylobacterium</taxon>
    </lineage>
</organism>
<dbReference type="SUPFAM" id="SSF51905">
    <property type="entry name" value="FAD/NAD(P)-binding domain"/>
    <property type="match status" value="1"/>
</dbReference>
<dbReference type="KEGG" id="phb:HYN04_07395"/>
<evidence type="ECO:0000313" key="4">
    <source>
        <dbReference type="EMBL" id="AWM77598.1"/>
    </source>
</evidence>
<protein>
    <submittedName>
        <fullName evidence="4">FAD-dependent oxidoreductase</fullName>
    </submittedName>
</protein>
<gene>
    <name evidence="4" type="ORF">HYN04_07395</name>
</gene>
<dbReference type="OrthoDB" id="5499180at2"/>
<keyword evidence="2" id="KW-0503">Monooxygenase</keyword>
<sequence>MTETVAVIGAGMAGLWTALALAPTGRRVILLDRDPPPPEGDADAAFNDWAHRGVTHLRHSHAFLARLRGIIRDEHPALLAALGAAGCRELGLDGMLTDRHRKRWTPRPEDADLVVLTSRRTTLELVIRRYVEAMPNVEIRSECFVEGLAASGETPVRVTGVRLRSGETVTADLVVDAGGRTSSCFEQLADMGAPVGETAEDAGILYFTRHYRLKPGQVEPPRGGAPSTGDLGFIKFGVFPADNGCFSITLCVPEIELEIRKTIVNPEIFDGICREIPGMRPWLEPDRTDAVSKVFGMGDLKSRWRTLAPGGQAAVTGFFPVGDSLIRTNPLYGRGCAFAAVSATLLRSALDSTADPAGRIVAYEAGLKREIHPFFDAMQKDDRAAVRRARQALDPNHRPSLRSRILKSFAEDGVAIAVRSDPDLLRAALRGFHMLEPPADWLKRPGNLAKVLLHWMTPRVAKAGVYPPKAGPGRAELMRAVGLDPQLDVARVMAG</sequence>
<proteinExistence type="predicted"/>
<accession>A0A2Z3I1F8</accession>
<dbReference type="RefSeq" id="WP_110450165.1">
    <property type="nucleotide sequence ID" value="NZ_CP029479.1"/>
</dbReference>
<dbReference type="PANTHER" id="PTHR13789">
    <property type="entry name" value="MONOOXYGENASE"/>
    <property type="match status" value="1"/>
</dbReference>
<dbReference type="Pfam" id="PF01266">
    <property type="entry name" value="DAO"/>
    <property type="match status" value="1"/>
</dbReference>
<dbReference type="GO" id="GO:0004497">
    <property type="term" value="F:monooxygenase activity"/>
    <property type="evidence" value="ECO:0007669"/>
    <property type="project" value="UniProtKB-KW"/>
</dbReference>
<keyword evidence="1" id="KW-0560">Oxidoreductase</keyword>
<evidence type="ECO:0000259" key="3">
    <source>
        <dbReference type="Pfam" id="PF01266"/>
    </source>
</evidence>
<dbReference type="AlphaFoldDB" id="A0A2Z3I1F8"/>
<dbReference type="Proteomes" id="UP000247763">
    <property type="component" value="Chromosome"/>
</dbReference>
<dbReference type="InterPro" id="IPR036188">
    <property type="entry name" value="FAD/NAD-bd_sf"/>
</dbReference>
<dbReference type="InterPro" id="IPR050493">
    <property type="entry name" value="FAD-dep_Monooxygenase_BioMet"/>
</dbReference>
<dbReference type="EMBL" id="CP029479">
    <property type="protein sequence ID" value="AWM77598.1"/>
    <property type="molecule type" value="Genomic_DNA"/>
</dbReference>
<name>A0A2Z3I1F8_9CAUL</name>
<evidence type="ECO:0000256" key="2">
    <source>
        <dbReference type="ARBA" id="ARBA00023033"/>
    </source>
</evidence>
<dbReference type="Gene3D" id="3.50.50.60">
    <property type="entry name" value="FAD/NAD(P)-binding domain"/>
    <property type="match status" value="1"/>
</dbReference>
<reference evidence="5" key="1">
    <citation type="submission" date="2018-05" db="EMBL/GenBank/DDBJ databases">
        <title>Genome sequencing of Phenylobacterium sp. HYN0004.</title>
        <authorList>
            <person name="Yi H."/>
            <person name="Baek C."/>
        </authorList>
    </citation>
    <scope>NUCLEOTIDE SEQUENCE [LARGE SCALE GENOMIC DNA]</scope>
    <source>
        <strain evidence="5">HYN0004</strain>
    </source>
</reference>
<feature type="domain" description="FAD dependent oxidoreductase" evidence="3">
    <location>
        <begin position="5"/>
        <end position="83"/>
    </location>
</feature>
<dbReference type="InterPro" id="IPR006076">
    <property type="entry name" value="FAD-dep_OxRdtase"/>
</dbReference>
<dbReference type="PANTHER" id="PTHR13789:SF309">
    <property type="entry name" value="PUTATIVE (AFU_ORTHOLOGUE AFUA_6G14510)-RELATED"/>
    <property type="match status" value="1"/>
</dbReference>
<evidence type="ECO:0000313" key="5">
    <source>
        <dbReference type="Proteomes" id="UP000247763"/>
    </source>
</evidence>